<comment type="cofactor">
    <cofactor evidence="15">
        <name>Cu cation</name>
        <dbReference type="ChEBI" id="CHEBI:23378"/>
    </cofactor>
    <text evidence="15">Binds a copper A center.</text>
</comment>
<evidence type="ECO:0000256" key="5">
    <source>
        <dbReference type="ARBA" id="ARBA00022660"/>
    </source>
</evidence>
<dbReference type="SUPFAM" id="SSF81464">
    <property type="entry name" value="Cytochrome c oxidase subunit II-like, transmembrane region"/>
    <property type="match status" value="1"/>
</dbReference>
<dbReference type="PROSITE" id="PS00078">
    <property type="entry name" value="COX2"/>
    <property type="match status" value="1"/>
</dbReference>
<keyword evidence="6 15" id="KW-0812">Transmembrane</keyword>
<dbReference type="PROSITE" id="PS50999">
    <property type="entry name" value="COX2_TM"/>
    <property type="match status" value="1"/>
</dbReference>
<keyword evidence="7 15" id="KW-0479">Metal-binding</keyword>
<keyword evidence="11 16" id="KW-1133">Transmembrane helix</keyword>
<comment type="function">
    <text evidence="15">Component of the cytochrome c oxidase, the last enzyme in the mitochondrial electron transport chain which drives oxidative phosphorylation. The respiratory chain contains 3 multisubunit complexes succinate dehydrogenase (complex II, CII), ubiquinol-cytochrome c oxidoreductase (cytochrome b-c1 complex, complex III, CIII) and cytochrome c oxidase (complex IV, CIV), that cooperate to transfer electrons derived from NADH and succinate to molecular oxygen, creating an electrochemical gradient over the inner membrane that drives transmembrane transport and the ATP synthase. Cytochrome c oxidase is the component of the respiratory chain that catalyzes the reduction of oxygen to water. Electrons originating from reduced cytochrome c in the intermembrane space (IMS) are transferred via the dinuclear copper A center (CU(A)) of subunit 2 and heme A of subunit 1 to the active site in subunit 1, a binuclear center (BNC) formed by heme A3 and copper B (CU(B)). The BNC reduces molecular oxygen to 2 water molecules using 4 electrons from cytochrome c in the IMS and 4 protons from the mitochondrial matrix.</text>
</comment>
<evidence type="ECO:0000256" key="16">
    <source>
        <dbReference type="SAM" id="Phobius"/>
    </source>
</evidence>
<keyword evidence="5 15" id="KW-0679">Respiratory chain</keyword>
<dbReference type="GO" id="GO:0005743">
    <property type="term" value="C:mitochondrial inner membrane"/>
    <property type="evidence" value="ECO:0007669"/>
    <property type="project" value="UniProtKB-SubCell"/>
</dbReference>
<dbReference type="GO" id="GO:0042773">
    <property type="term" value="P:ATP synthesis coupled electron transport"/>
    <property type="evidence" value="ECO:0007669"/>
    <property type="project" value="TreeGrafter"/>
</dbReference>
<evidence type="ECO:0000256" key="9">
    <source>
        <dbReference type="ARBA" id="ARBA00022967"/>
    </source>
</evidence>
<dbReference type="InterPro" id="IPR001505">
    <property type="entry name" value="Copper_CuA"/>
</dbReference>
<evidence type="ECO:0000256" key="7">
    <source>
        <dbReference type="ARBA" id="ARBA00022723"/>
    </source>
</evidence>
<keyword evidence="8" id="KW-0460">Magnesium</keyword>
<dbReference type="SUPFAM" id="SSF49503">
    <property type="entry name" value="Cupredoxins"/>
    <property type="match status" value="1"/>
</dbReference>
<dbReference type="GeneID" id="9829946"/>
<evidence type="ECO:0000256" key="3">
    <source>
        <dbReference type="ARBA" id="ARBA00015946"/>
    </source>
</evidence>
<dbReference type="Pfam" id="PF00116">
    <property type="entry name" value="COX2"/>
    <property type="match status" value="1"/>
</dbReference>
<feature type="domain" description="Cytochrome oxidase subunit II transmembrane region profile" evidence="18">
    <location>
        <begin position="24"/>
        <end position="116"/>
    </location>
</feature>
<dbReference type="PROSITE" id="PS50857">
    <property type="entry name" value="COX2_CUA"/>
    <property type="match status" value="1"/>
</dbReference>
<dbReference type="EMBL" id="HM237350">
    <property type="protein sequence ID" value="ADI75241.1"/>
    <property type="molecule type" value="Genomic_DNA"/>
</dbReference>
<comment type="catalytic activity">
    <reaction evidence="14">
        <text>4 Fe(II)-[cytochrome c] + O2 + 8 H(+)(in) = 4 Fe(III)-[cytochrome c] + 2 H2O + 4 H(+)(out)</text>
        <dbReference type="Rhea" id="RHEA:11436"/>
        <dbReference type="Rhea" id="RHEA-COMP:10350"/>
        <dbReference type="Rhea" id="RHEA-COMP:14399"/>
        <dbReference type="ChEBI" id="CHEBI:15377"/>
        <dbReference type="ChEBI" id="CHEBI:15378"/>
        <dbReference type="ChEBI" id="CHEBI:15379"/>
        <dbReference type="ChEBI" id="CHEBI:29033"/>
        <dbReference type="ChEBI" id="CHEBI:29034"/>
        <dbReference type="EC" id="7.1.1.9"/>
    </reaction>
    <physiologicalReaction direction="left-to-right" evidence="14">
        <dbReference type="Rhea" id="RHEA:11437"/>
    </physiologicalReaction>
</comment>
<evidence type="ECO:0000256" key="12">
    <source>
        <dbReference type="ARBA" id="ARBA00023008"/>
    </source>
</evidence>
<dbReference type="InterPro" id="IPR008972">
    <property type="entry name" value="Cupredoxin"/>
</dbReference>
<dbReference type="PANTHER" id="PTHR22888:SF9">
    <property type="entry name" value="CYTOCHROME C OXIDASE SUBUNIT 2"/>
    <property type="match status" value="1"/>
</dbReference>
<evidence type="ECO:0000256" key="1">
    <source>
        <dbReference type="ARBA" id="ARBA00004141"/>
    </source>
</evidence>
<proteinExistence type="inferred from homology"/>
<keyword evidence="13 15" id="KW-0472">Membrane</keyword>
<dbReference type="RefSeq" id="YP_003934237.1">
    <property type="nucleotide sequence ID" value="NC_014578.1"/>
</dbReference>
<evidence type="ECO:0000256" key="2">
    <source>
        <dbReference type="ARBA" id="ARBA00007866"/>
    </source>
</evidence>
<feature type="transmembrane region" description="Helical" evidence="16">
    <location>
        <begin position="84"/>
        <end position="103"/>
    </location>
</feature>
<feature type="domain" description="Cytochrome oxidase subunit II copper A binding" evidence="17">
    <location>
        <begin position="119"/>
        <end position="246"/>
    </location>
</feature>
<evidence type="ECO:0000256" key="13">
    <source>
        <dbReference type="ARBA" id="ARBA00023136"/>
    </source>
</evidence>
<accession>E3UFE2</accession>
<evidence type="ECO:0000313" key="19">
    <source>
        <dbReference type="EMBL" id="ADI75241.1"/>
    </source>
</evidence>
<dbReference type="AlphaFoldDB" id="E3UFE2"/>
<comment type="similarity">
    <text evidence="2 15">Belongs to the cytochrome c oxidase subunit 2 family.</text>
</comment>
<dbReference type="GO" id="GO:0005507">
    <property type="term" value="F:copper ion binding"/>
    <property type="evidence" value="ECO:0007669"/>
    <property type="project" value="InterPro"/>
</dbReference>
<keyword evidence="10 15" id="KW-0249">Electron transport</keyword>
<keyword evidence="15" id="KW-0999">Mitochondrion inner membrane</keyword>
<dbReference type="Gene3D" id="1.10.287.90">
    <property type="match status" value="1"/>
</dbReference>
<geneLocation type="mitochondrion" evidence="19"/>
<dbReference type="Pfam" id="PF02790">
    <property type="entry name" value="COX2_TM"/>
    <property type="match status" value="1"/>
</dbReference>
<dbReference type="InterPro" id="IPR045187">
    <property type="entry name" value="CcO_II"/>
</dbReference>
<keyword evidence="9" id="KW-1278">Translocase</keyword>
<dbReference type="CTD" id="4513"/>
<evidence type="ECO:0000256" key="8">
    <source>
        <dbReference type="ARBA" id="ARBA00022842"/>
    </source>
</evidence>
<keyword evidence="12 15" id="KW-0186">Copper</keyword>
<keyword evidence="15 19" id="KW-0496">Mitochondrion</keyword>
<evidence type="ECO:0000256" key="14">
    <source>
        <dbReference type="ARBA" id="ARBA00049512"/>
    </source>
</evidence>
<evidence type="ECO:0000256" key="15">
    <source>
        <dbReference type="RuleBase" id="RU000457"/>
    </source>
</evidence>
<evidence type="ECO:0000256" key="10">
    <source>
        <dbReference type="ARBA" id="ARBA00022982"/>
    </source>
</evidence>
<evidence type="ECO:0000256" key="11">
    <source>
        <dbReference type="ARBA" id="ARBA00022989"/>
    </source>
</evidence>
<dbReference type="PRINTS" id="PR01166">
    <property type="entry name" value="CYCOXIDASEII"/>
</dbReference>
<keyword evidence="4 15" id="KW-0813">Transport</keyword>
<dbReference type="InterPro" id="IPR002429">
    <property type="entry name" value="CcO_II-like_C"/>
</dbReference>
<evidence type="ECO:0000259" key="17">
    <source>
        <dbReference type="PROSITE" id="PS50857"/>
    </source>
</evidence>
<protein>
    <recommendedName>
        <fullName evidence="3 15">Cytochrome c oxidase subunit 2</fullName>
    </recommendedName>
</protein>
<evidence type="ECO:0000256" key="4">
    <source>
        <dbReference type="ARBA" id="ARBA00022448"/>
    </source>
</evidence>
<comment type="subcellular location">
    <subcellularLocation>
        <location evidence="1">Membrane</location>
        <topology evidence="1">Multi-pass membrane protein</topology>
    </subcellularLocation>
    <subcellularLocation>
        <location evidence="15">Mitochondrion inner membrane</location>
        <topology evidence="15">Multi-pass membrane protein</topology>
    </subcellularLocation>
</comment>
<dbReference type="InterPro" id="IPR011759">
    <property type="entry name" value="Cyt_c_oxidase_su2_TM_dom"/>
</dbReference>
<evidence type="ECO:0000256" key="6">
    <source>
        <dbReference type="ARBA" id="ARBA00022692"/>
    </source>
</evidence>
<sequence length="246" mass="28454">MILVAIPFFLFSQKWLKSKMILLNSNSFQKSFFNSMSNQNKEELNSMHDDYMNSWLLGIVILVGVIMVSCFLNETSSKNFVSSFSVEFSWILFPTLILLGIGMPSVEFLYKMEDGENEILNNSYKSYGYQWFWTYEKSDYNSMNQENLSKESYMLPKQKEDSFNYMSADVEMEVKNFSNINNMITSGDVMHSWVLPSIMMKCDAIPGRLNSLSFFLNSLSNEKHYGQCSELCGANHSFMPIVLKTN</sequence>
<dbReference type="Gene3D" id="2.60.40.420">
    <property type="entry name" value="Cupredoxins - blue copper proteins"/>
    <property type="match status" value="1"/>
</dbReference>
<feature type="transmembrane region" description="Helical" evidence="16">
    <location>
        <begin position="54"/>
        <end position="72"/>
    </location>
</feature>
<name>E3UFE2_SYMRO</name>
<dbReference type="InterPro" id="IPR036257">
    <property type="entry name" value="Cyt_c_oxidase_su2_TM_sf"/>
</dbReference>
<reference evidence="19" key="1">
    <citation type="journal article" date="2010" name="BMC Evol. Biol.">
        <title>The phylogenetic position of Acoela as revealed by the complete mitochondrial genome of Symsagittifera roscoffensis.</title>
        <authorList>
            <person name="Mwinyi A."/>
            <person name="Bailly X."/>
            <person name="Bourlat S.J."/>
            <person name="Jondelius U."/>
            <person name="Littlewood D.T.J."/>
            <person name="Podsiadlowski L."/>
        </authorList>
    </citation>
    <scope>NUCLEOTIDE SEQUENCE</scope>
</reference>
<organism evidence="19">
    <name type="scientific">Symsagittifera roscoffensis</name>
    <name type="common">Mint-sauce worm</name>
    <name type="synonym">Convoluta roscoffensis</name>
    <dbReference type="NCBI Taxonomy" id="84072"/>
    <lineage>
        <taxon>Eukaryota</taxon>
        <taxon>Metazoa</taxon>
        <taxon>Xenacoelomorpha</taxon>
        <taxon>Acoelomorpha</taxon>
        <taxon>Acoela</taxon>
        <taxon>Sagittiferidae</taxon>
        <taxon>Symsagittifera</taxon>
    </lineage>
</organism>
<gene>
    <name evidence="19" type="primary">COX2</name>
</gene>
<dbReference type="PANTHER" id="PTHR22888">
    <property type="entry name" value="CYTOCHROME C OXIDASE, SUBUNIT II"/>
    <property type="match status" value="1"/>
</dbReference>
<dbReference type="GO" id="GO:0004129">
    <property type="term" value="F:cytochrome-c oxidase activity"/>
    <property type="evidence" value="ECO:0007669"/>
    <property type="project" value="UniProtKB-EC"/>
</dbReference>
<evidence type="ECO:0000259" key="18">
    <source>
        <dbReference type="PROSITE" id="PS50999"/>
    </source>
</evidence>